<dbReference type="AlphaFoldDB" id="A0A0C2BZA3"/>
<protein>
    <submittedName>
        <fullName evidence="1">Uncharacterized protein</fullName>
    </submittedName>
</protein>
<name>A0A0C2BZA3_9BURK</name>
<sequence>MDVGGISSVSNYLQQIVEIRKQQSEVDAQVAESMRRVRQQVVDQGLQDGNKQAERINEIKRTGLQPHGGSIDVWA</sequence>
<proteinExistence type="predicted"/>
<dbReference type="Proteomes" id="UP000031572">
    <property type="component" value="Unassembled WGS sequence"/>
</dbReference>
<dbReference type="OrthoDB" id="9850053at2"/>
<keyword evidence="2" id="KW-1185">Reference proteome</keyword>
<dbReference type="EMBL" id="JWJG01000028">
    <property type="protein sequence ID" value="KIF83341.1"/>
    <property type="molecule type" value="Genomic_DNA"/>
</dbReference>
<organism evidence="1 2">
    <name type="scientific">Noviherbaspirillum autotrophicum</name>
    <dbReference type="NCBI Taxonomy" id="709839"/>
    <lineage>
        <taxon>Bacteria</taxon>
        <taxon>Pseudomonadati</taxon>
        <taxon>Pseudomonadota</taxon>
        <taxon>Betaproteobacteria</taxon>
        <taxon>Burkholderiales</taxon>
        <taxon>Oxalobacteraceae</taxon>
        <taxon>Noviherbaspirillum</taxon>
    </lineage>
</organism>
<evidence type="ECO:0000313" key="2">
    <source>
        <dbReference type="Proteomes" id="UP000031572"/>
    </source>
</evidence>
<reference evidence="1 2" key="1">
    <citation type="submission" date="2014-12" db="EMBL/GenBank/DDBJ databases">
        <title>Denitrispirillum autotrophicum gen. nov., sp. nov., Denitrifying, Facultatively Autotrophic Bacteria Isolated from Rice Paddy Soil.</title>
        <authorList>
            <person name="Ishii S."/>
            <person name="Ashida N."/>
            <person name="Ohno H."/>
            <person name="Otsuka S."/>
            <person name="Yokota A."/>
            <person name="Senoo K."/>
        </authorList>
    </citation>
    <scope>NUCLEOTIDE SEQUENCE [LARGE SCALE GENOMIC DNA]</scope>
    <source>
        <strain evidence="1 2">TSA66</strain>
    </source>
</reference>
<comment type="caution">
    <text evidence="1">The sequence shown here is derived from an EMBL/GenBank/DDBJ whole genome shotgun (WGS) entry which is preliminary data.</text>
</comment>
<gene>
    <name evidence="1" type="ORF">TSA66_24915</name>
</gene>
<accession>A0A0C2BZA3</accession>
<evidence type="ECO:0000313" key="1">
    <source>
        <dbReference type="EMBL" id="KIF83341.1"/>
    </source>
</evidence>
<dbReference type="RefSeq" id="WP_040041968.1">
    <property type="nucleotide sequence ID" value="NZ_JWJG01000028.1"/>
</dbReference>